<comment type="subcellular location">
    <subcellularLocation>
        <location evidence="1">Cell membrane</location>
        <topology evidence="1">Multi-pass membrane protein</topology>
    </subcellularLocation>
</comment>
<evidence type="ECO:0000256" key="2">
    <source>
        <dbReference type="ARBA" id="ARBA00022448"/>
    </source>
</evidence>
<keyword evidence="3" id="KW-1003">Cell membrane</keyword>
<dbReference type="Proteomes" id="UP001279642">
    <property type="component" value="Unassembled WGS sequence"/>
</dbReference>
<comment type="caution">
    <text evidence="8">The sequence shown here is derived from an EMBL/GenBank/DDBJ whole genome shotgun (WGS) entry which is preliminary data.</text>
</comment>
<proteinExistence type="predicted"/>
<name>A0ABU5E6S0_9PROT</name>
<feature type="transmembrane region" description="Helical" evidence="7">
    <location>
        <begin position="486"/>
        <end position="507"/>
    </location>
</feature>
<evidence type="ECO:0000256" key="1">
    <source>
        <dbReference type="ARBA" id="ARBA00004651"/>
    </source>
</evidence>
<keyword evidence="6 7" id="KW-0472">Membrane</keyword>
<feature type="transmembrane region" description="Helical" evidence="7">
    <location>
        <begin position="415"/>
        <end position="438"/>
    </location>
</feature>
<dbReference type="InterPro" id="IPR006726">
    <property type="entry name" value="PHBA_efflux_AaeB/fusaric-R"/>
</dbReference>
<keyword evidence="5 7" id="KW-1133">Transmembrane helix</keyword>
<dbReference type="Pfam" id="PF04632">
    <property type="entry name" value="FUSC"/>
    <property type="match status" value="1"/>
</dbReference>
<protein>
    <submittedName>
        <fullName evidence="8">FUSC family protein</fullName>
    </submittedName>
</protein>
<evidence type="ECO:0000313" key="8">
    <source>
        <dbReference type="EMBL" id="MDY0881587.1"/>
    </source>
</evidence>
<keyword evidence="2" id="KW-0813">Transport</keyword>
<evidence type="ECO:0000256" key="7">
    <source>
        <dbReference type="SAM" id="Phobius"/>
    </source>
</evidence>
<reference evidence="8 9" key="1">
    <citation type="journal article" date="2016" name="Antonie Van Leeuwenhoek">
        <title>Dongia soli sp. nov., isolated from soil from Dokdo, Korea.</title>
        <authorList>
            <person name="Kim D.U."/>
            <person name="Lee H."/>
            <person name="Kim H."/>
            <person name="Kim S.G."/>
            <person name="Ka J.O."/>
        </authorList>
    </citation>
    <scope>NUCLEOTIDE SEQUENCE [LARGE SCALE GENOMIC DNA]</scope>
    <source>
        <strain evidence="8 9">D78</strain>
    </source>
</reference>
<feature type="transmembrane region" description="Helical" evidence="7">
    <location>
        <begin position="55"/>
        <end position="73"/>
    </location>
</feature>
<feature type="transmembrane region" description="Helical" evidence="7">
    <location>
        <begin position="79"/>
        <end position="100"/>
    </location>
</feature>
<feature type="transmembrane region" description="Helical" evidence="7">
    <location>
        <begin position="445"/>
        <end position="466"/>
    </location>
</feature>
<keyword evidence="9" id="KW-1185">Reference proteome</keyword>
<organism evidence="8 9">
    <name type="scientific">Dongia soli</name>
    <dbReference type="NCBI Taxonomy" id="600628"/>
    <lineage>
        <taxon>Bacteria</taxon>
        <taxon>Pseudomonadati</taxon>
        <taxon>Pseudomonadota</taxon>
        <taxon>Alphaproteobacteria</taxon>
        <taxon>Rhodospirillales</taxon>
        <taxon>Dongiaceae</taxon>
        <taxon>Dongia</taxon>
    </lineage>
</organism>
<dbReference type="PANTHER" id="PTHR30509:SF9">
    <property type="entry name" value="MULTIDRUG RESISTANCE PROTEIN MDTO"/>
    <property type="match status" value="1"/>
</dbReference>
<dbReference type="EMBL" id="JAXCLW010000001">
    <property type="protein sequence ID" value="MDY0881587.1"/>
    <property type="molecule type" value="Genomic_DNA"/>
</dbReference>
<evidence type="ECO:0000256" key="4">
    <source>
        <dbReference type="ARBA" id="ARBA00022692"/>
    </source>
</evidence>
<evidence type="ECO:0000256" key="6">
    <source>
        <dbReference type="ARBA" id="ARBA00023136"/>
    </source>
</evidence>
<dbReference type="RefSeq" id="WP_320506646.1">
    <property type="nucleotide sequence ID" value="NZ_JAXCLW010000001.1"/>
</dbReference>
<evidence type="ECO:0000313" key="9">
    <source>
        <dbReference type="Proteomes" id="UP001279642"/>
    </source>
</evidence>
<feature type="transmembrane region" description="Helical" evidence="7">
    <location>
        <begin position="357"/>
        <end position="377"/>
    </location>
</feature>
<gene>
    <name evidence="8" type="ORF">SMD27_01905</name>
</gene>
<sequence length="680" mass="73526">MPIGFREIIFSLKSFAGAMLAMSISFLLDLEKPSWALLTAYIVAQPFAGMTQSKALYRVLGTVVGGAFAVIALGNLSSASALLSLVLALWLGLCVYFSLLDRTARSYSFMLAGYTAAIICFPAVDTPDAIFDIAVARCEEIIIGILCGLVANQLFFPLSAGTALQRRIDSWLEDAKRSIVNVLLQHSTEEAALADQHRLLSDSLALNTLREHAVFDTPALRNTQTWIFELQRRMHGLMAVLVSIEDRLALLRREQPALITPHLSLFERAAAYVRQAAGDDDVALREGLRADIERAMPADRAVTQDHHLLLLATVIARLKDLLRFWDDCRHLRQLVAEHRRAPTPPVPLAVHRDHMMALLGGAGACVAILLCNTFWVFSAWPSGSGAVIQAGVMCALFAASDNPGDLAVKFLKGTLIGILIAGIFVLGILPAISGLPLLIASMAMFYLPIGTMLAVPSLAPGALPVVLGFTTSITIQNNYTFAFDDFLNGAIATIIGTGAGALLLRIFRSAGSDVILLRLIAAIRRDLAHAAIGDSDLDLNTFEAQMFDRLNTLVTRRRPENAQIESIRGGLAALRLGLNLFLLNSAEPDLPPSAKQSIRRARAELAKLFRGSYGKSAQLDSSRQALGLAIDDISRDSLTPPAMQAVMALGGIRQLLESHSAFFCRQPAMDLATKQEVMAA</sequence>
<evidence type="ECO:0000256" key="3">
    <source>
        <dbReference type="ARBA" id="ARBA00022475"/>
    </source>
</evidence>
<dbReference type="PANTHER" id="PTHR30509">
    <property type="entry name" value="P-HYDROXYBENZOIC ACID EFFLUX PUMP SUBUNIT-RELATED"/>
    <property type="match status" value="1"/>
</dbReference>
<evidence type="ECO:0000256" key="5">
    <source>
        <dbReference type="ARBA" id="ARBA00022989"/>
    </source>
</evidence>
<accession>A0ABU5E6S0</accession>
<keyword evidence="4 7" id="KW-0812">Transmembrane</keyword>